<dbReference type="Proteomes" id="UP001335648">
    <property type="component" value="Unassembled WGS sequence"/>
</dbReference>
<dbReference type="AlphaFoldDB" id="A0AAN8GB36"/>
<feature type="compositionally biased region" description="Basic and acidic residues" evidence="1">
    <location>
        <begin position="35"/>
        <end position="50"/>
    </location>
</feature>
<dbReference type="EMBL" id="JAULUE010002066">
    <property type="protein sequence ID" value="KAK5877357.1"/>
    <property type="molecule type" value="Genomic_DNA"/>
</dbReference>
<organism evidence="2 3">
    <name type="scientific">Champsocephalus esox</name>
    <name type="common">pike icefish</name>
    <dbReference type="NCBI Taxonomy" id="159716"/>
    <lineage>
        <taxon>Eukaryota</taxon>
        <taxon>Metazoa</taxon>
        <taxon>Chordata</taxon>
        <taxon>Craniata</taxon>
        <taxon>Vertebrata</taxon>
        <taxon>Euteleostomi</taxon>
        <taxon>Actinopterygii</taxon>
        <taxon>Neopterygii</taxon>
        <taxon>Teleostei</taxon>
        <taxon>Neoteleostei</taxon>
        <taxon>Acanthomorphata</taxon>
        <taxon>Eupercaria</taxon>
        <taxon>Perciformes</taxon>
        <taxon>Notothenioidei</taxon>
        <taxon>Channichthyidae</taxon>
        <taxon>Champsocephalus</taxon>
    </lineage>
</organism>
<comment type="caution">
    <text evidence="2">The sequence shown here is derived from an EMBL/GenBank/DDBJ whole genome shotgun (WGS) entry which is preliminary data.</text>
</comment>
<feature type="compositionally biased region" description="Polar residues" evidence="1">
    <location>
        <begin position="19"/>
        <end position="34"/>
    </location>
</feature>
<sequence length="180" mass="20018">MSISDAGELERRVVGGETDTPQYRTAGTPTATAREQQDETFKQQKHRDNETPTGQQCHPTAIRQEETLTALISKAERLKEEEAAHCAESKVQSQKPIEQFTSCLQFRLSRNPELNHSKELAPCLHSLTETQRTETKNSNHLINGTTSPPDSSIKAFVSWITSPIKGAMSGYEEKHSGLVN</sequence>
<proteinExistence type="predicted"/>
<evidence type="ECO:0000256" key="1">
    <source>
        <dbReference type="SAM" id="MobiDB-lite"/>
    </source>
</evidence>
<accession>A0AAN8GB36</accession>
<feature type="region of interest" description="Disordered" evidence="1">
    <location>
        <begin position="1"/>
        <end position="62"/>
    </location>
</feature>
<keyword evidence="3" id="KW-1185">Reference proteome</keyword>
<reference evidence="2 3" key="1">
    <citation type="journal article" date="2023" name="Mol. Biol. Evol.">
        <title>Genomics of Secondarily Temperate Adaptation in the Only Non-Antarctic Icefish.</title>
        <authorList>
            <person name="Rivera-Colon A.G."/>
            <person name="Rayamajhi N."/>
            <person name="Minhas B.F."/>
            <person name="Madrigal G."/>
            <person name="Bilyk K.T."/>
            <person name="Yoon V."/>
            <person name="Hune M."/>
            <person name="Gregory S."/>
            <person name="Cheng C.H.C."/>
            <person name="Catchen J.M."/>
        </authorList>
    </citation>
    <scope>NUCLEOTIDE SEQUENCE [LARGE SCALE GENOMIC DNA]</scope>
    <source>
        <strain evidence="2">JC2023a</strain>
    </source>
</reference>
<name>A0AAN8GB36_9TELE</name>
<evidence type="ECO:0000313" key="2">
    <source>
        <dbReference type="EMBL" id="KAK5877357.1"/>
    </source>
</evidence>
<protein>
    <submittedName>
        <fullName evidence="2">Uncharacterized protein</fullName>
    </submittedName>
</protein>
<evidence type="ECO:0000313" key="3">
    <source>
        <dbReference type="Proteomes" id="UP001335648"/>
    </source>
</evidence>
<gene>
    <name evidence="2" type="ORF">CesoFtcFv8_024871</name>
</gene>